<evidence type="ECO:0000313" key="6">
    <source>
        <dbReference type="EMBL" id="AIJ34392.1"/>
    </source>
</evidence>
<dbReference type="Proteomes" id="UP000028780">
    <property type="component" value="Chromosome"/>
</dbReference>
<reference evidence="6 7" key="1">
    <citation type="submission" date="2014-08" db="EMBL/GenBank/DDBJ databases">
        <title>Complete genome sequence of Corynebacterium imitans DSM 44264, isolated from a five-month-old boy with suspected pharyngeal diphtheria.</title>
        <authorList>
            <person name="Mollmann S."/>
            <person name="Albersmeier A."/>
            <person name="Ruckert C."/>
            <person name="Tauch A."/>
        </authorList>
    </citation>
    <scope>NUCLEOTIDE SEQUENCE [LARGE SCALE GENOMIC DNA]</scope>
    <source>
        <strain evidence="6 7">DSM 44264</strain>
    </source>
</reference>
<dbReference type="InterPro" id="IPR006224">
    <property type="entry name" value="PsdUridine_synth_RluA-like_CS"/>
</dbReference>
<dbReference type="SUPFAM" id="SSF55120">
    <property type="entry name" value="Pseudouridine synthase"/>
    <property type="match status" value="1"/>
</dbReference>
<feature type="region of interest" description="Disordered" evidence="4">
    <location>
        <begin position="1"/>
        <end position="22"/>
    </location>
</feature>
<evidence type="ECO:0000256" key="4">
    <source>
        <dbReference type="SAM" id="MobiDB-lite"/>
    </source>
</evidence>
<dbReference type="GO" id="GO:0009982">
    <property type="term" value="F:pseudouridine synthase activity"/>
    <property type="evidence" value="ECO:0007669"/>
    <property type="project" value="InterPro"/>
</dbReference>
<dbReference type="AlphaFoldDB" id="A0A076NU28"/>
<dbReference type="Pfam" id="PF00849">
    <property type="entry name" value="PseudoU_synth_2"/>
    <property type="match status" value="1"/>
</dbReference>
<dbReference type="eggNOG" id="COG0564">
    <property type="taxonomic scope" value="Bacteria"/>
</dbReference>
<dbReference type="InterPro" id="IPR050188">
    <property type="entry name" value="RluA_PseudoU_synthase"/>
</dbReference>
<evidence type="ECO:0000256" key="3">
    <source>
        <dbReference type="ARBA" id="ARBA00033164"/>
    </source>
</evidence>
<protein>
    <recommendedName>
        <fullName evidence="2">RNA pseudouridylate synthase</fullName>
    </recommendedName>
    <alternativeName>
        <fullName evidence="3">RNA-uridine isomerase</fullName>
    </alternativeName>
</protein>
<dbReference type="STRING" id="156978.CIMIT_11325"/>
<dbReference type="InterPro" id="IPR020103">
    <property type="entry name" value="PsdUridine_synth_cat_dom_sf"/>
</dbReference>
<proteinExistence type="predicted"/>
<evidence type="ECO:0000256" key="2">
    <source>
        <dbReference type="ARBA" id="ARBA00031870"/>
    </source>
</evidence>
<keyword evidence="7" id="KW-1185">Reference proteome</keyword>
<name>A0A076NU28_9CORY</name>
<dbReference type="PANTHER" id="PTHR21600">
    <property type="entry name" value="MITOCHONDRIAL RNA PSEUDOURIDINE SYNTHASE"/>
    <property type="match status" value="1"/>
</dbReference>
<dbReference type="GO" id="GO:0140098">
    <property type="term" value="F:catalytic activity, acting on RNA"/>
    <property type="evidence" value="ECO:0007669"/>
    <property type="project" value="UniProtKB-ARBA"/>
</dbReference>
<feature type="domain" description="Pseudouridine synthase RsuA/RluA-like" evidence="5">
    <location>
        <begin position="143"/>
        <end position="303"/>
    </location>
</feature>
<dbReference type="PANTHER" id="PTHR21600:SF84">
    <property type="entry name" value="PSEUDOURIDINE SYNTHASE RSUA_RLUA-LIKE DOMAIN-CONTAINING PROTEIN"/>
    <property type="match status" value="1"/>
</dbReference>
<organism evidence="6 7">
    <name type="scientific">Corynebacterium imitans</name>
    <dbReference type="NCBI Taxonomy" id="156978"/>
    <lineage>
        <taxon>Bacteria</taxon>
        <taxon>Bacillati</taxon>
        <taxon>Actinomycetota</taxon>
        <taxon>Actinomycetes</taxon>
        <taxon>Mycobacteriales</taxon>
        <taxon>Corynebacteriaceae</taxon>
        <taxon>Corynebacterium</taxon>
    </lineage>
</organism>
<accession>A0A076NU28</accession>
<dbReference type="GO" id="GO:0003723">
    <property type="term" value="F:RNA binding"/>
    <property type="evidence" value="ECO:0007669"/>
    <property type="project" value="InterPro"/>
</dbReference>
<dbReference type="KEGG" id="cii:CIMIT_11325"/>
<gene>
    <name evidence="6" type="ORF">CIMIT_11325</name>
</gene>
<dbReference type="GO" id="GO:0000455">
    <property type="term" value="P:enzyme-directed rRNA pseudouridine synthesis"/>
    <property type="evidence" value="ECO:0007669"/>
    <property type="project" value="TreeGrafter"/>
</dbReference>
<evidence type="ECO:0000256" key="1">
    <source>
        <dbReference type="ARBA" id="ARBA00000073"/>
    </source>
</evidence>
<dbReference type="InterPro" id="IPR006145">
    <property type="entry name" value="PsdUridine_synth_RsuA/RluA"/>
</dbReference>
<sequence length="359" mass="39452">MTSAIDFPIPPEKNCTSGSSIAPISMPDTLLHTMARKKSKAAPPLPPRGGLGASRVRVPDTLAPVTALEFLSEVVATQRHRHPEDTPEAVMQRFAEGEVVLRDATPLTPDTILTPGTDVFFYRRPAPERVVPYEVTTVFEDEDILVINKPPFLATMPRAAHITETATVRLRRATGNEELTPAHRLDLMTSGLLLFTKRRELRGPYQELFARREVRKQYTAVAELQDVELGTWRHRISKVHGEVAATLVSGEPNAITHVRGVTPIDDSTTASLAATYNVETPLATYVLEPVTGKTHQLRIQMSAAGAPILGDPIYPVVQPFGSEDFARPMLLTSVFLGFTDPLSGVLREFRAQPWLPTTG</sequence>
<evidence type="ECO:0000313" key="7">
    <source>
        <dbReference type="Proteomes" id="UP000028780"/>
    </source>
</evidence>
<dbReference type="HOGENOM" id="CLU_016902_0_0_11"/>
<dbReference type="EMBL" id="CP009211">
    <property type="protein sequence ID" value="AIJ34392.1"/>
    <property type="molecule type" value="Genomic_DNA"/>
</dbReference>
<dbReference type="Gene3D" id="3.30.2350.10">
    <property type="entry name" value="Pseudouridine synthase"/>
    <property type="match status" value="1"/>
</dbReference>
<dbReference type="PROSITE" id="PS01129">
    <property type="entry name" value="PSI_RLU"/>
    <property type="match status" value="1"/>
</dbReference>
<comment type="catalytic activity">
    <reaction evidence="1">
        <text>a uridine in RNA = a pseudouridine in RNA</text>
        <dbReference type="Rhea" id="RHEA:48348"/>
        <dbReference type="Rhea" id="RHEA-COMP:12068"/>
        <dbReference type="Rhea" id="RHEA-COMP:12069"/>
        <dbReference type="ChEBI" id="CHEBI:65314"/>
        <dbReference type="ChEBI" id="CHEBI:65315"/>
    </reaction>
</comment>
<evidence type="ECO:0000259" key="5">
    <source>
        <dbReference type="Pfam" id="PF00849"/>
    </source>
</evidence>